<evidence type="ECO:0000313" key="2">
    <source>
        <dbReference type="Proteomes" id="UP000583127"/>
    </source>
</evidence>
<reference evidence="1 2" key="1">
    <citation type="submission" date="2020-04" db="EMBL/GenBank/DDBJ databases">
        <title>Paraburkholderia sp. G-4-1-8 isolated from soil.</title>
        <authorList>
            <person name="Dahal R.H."/>
        </authorList>
    </citation>
    <scope>NUCLEOTIDE SEQUENCE [LARGE SCALE GENOMIC DNA]</scope>
    <source>
        <strain evidence="1 2">G-4-1-8</strain>
    </source>
</reference>
<accession>A0A7Y0A1B0</accession>
<keyword evidence="2" id="KW-1185">Reference proteome</keyword>
<evidence type="ECO:0000313" key="1">
    <source>
        <dbReference type="EMBL" id="NML34619.1"/>
    </source>
</evidence>
<comment type="caution">
    <text evidence="1">The sequence shown here is derived from an EMBL/GenBank/DDBJ whole genome shotgun (WGS) entry which is preliminary data.</text>
</comment>
<dbReference type="EMBL" id="JABBFZ010000023">
    <property type="protein sequence ID" value="NML34619.1"/>
    <property type="molecule type" value="Genomic_DNA"/>
</dbReference>
<name>A0A7Y0A1B0_9BURK</name>
<dbReference type="AlphaFoldDB" id="A0A7Y0A1B0"/>
<organism evidence="1 2">
    <name type="scientific">Paraburkholderia antibiotica</name>
    <dbReference type="NCBI Taxonomy" id="2728839"/>
    <lineage>
        <taxon>Bacteria</taxon>
        <taxon>Pseudomonadati</taxon>
        <taxon>Pseudomonadota</taxon>
        <taxon>Betaproteobacteria</taxon>
        <taxon>Burkholderiales</taxon>
        <taxon>Burkholderiaceae</taxon>
        <taxon>Paraburkholderia</taxon>
    </lineage>
</organism>
<sequence>MVSSVDTAAAIAARRFELIETGIARKWSGVRKFGREITGSSGLRDFWQEFQLDALKHTRGRTGRTSMLFEGKRPISPTCDDIKKATRNVSPFLCPAMQL</sequence>
<gene>
    <name evidence="1" type="ORF">HHL14_27795</name>
</gene>
<protein>
    <submittedName>
        <fullName evidence="1">Uncharacterized protein</fullName>
    </submittedName>
</protein>
<dbReference type="RefSeq" id="WP_169500766.1">
    <property type="nucleotide sequence ID" value="NZ_JABBFZ010000023.1"/>
</dbReference>
<dbReference type="Proteomes" id="UP000583127">
    <property type="component" value="Unassembled WGS sequence"/>
</dbReference>
<proteinExistence type="predicted"/>